<organism evidence="1 2">
    <name type="scientific">Planoprotostelium fungivorum</name>
    <dbReference type="NCBI Taxonomy" id="1890364"/>
    <lineage>
        <taxon>Eukaryota</taxon>
        <taxon>Amoebozoa</taxon>
        <taxon>Evosea</taxon>
        <taxon>Variosea</taxon>
        <taxon>Cavosteliida</taxon>
        <taxon>Cavosteliaceae</taxon>
        <taxon>Planoprotostelium</taxon>
    </lineage>
</organism>
<gene>
    <name evidence="1" type="ORF">PROFUN_16258</name>
</gene>
<dbReference type="AlphaFoldDB" id="A0A2P6MRN7"/>
<comment type="caution">
    <text evidence="1">The sequence shown here is derived from an EMBL/GenBank/DDBJ whole genome shotgun (WGS) entry which is preliminary data.</text>
</comment>
<protein>
    <submittedName>
        <fullName evidence="1">Uncharacterized protein</fullName>
    </submittedName>
</protein>
<evidence type="ECO:0000313" key="1">
    <source>
        <dbReference type="EMBL" id="PRP74362.1"/>
    </source>
</evidence>
<proteinExistence type="predicted"/>
<evidence type="ECO:0000313" key="2">
    <source>
        <dbReference type="Proteomes" id="UP000241769"/>
    </source>
</evidence>
<sequence length="46" mass="5265">MDLAKSGILRHKFISGDLITVISSHPYEQNTPRVSFGYLPEQTRNF</sequence>
<dbReference type="Proteomes" id="UP000241769">
    <property type="component" value="Unassembled WGS sequence"/>
</dbReference>
<dbReference type="EMBL" id="MDYQ01000467">
    <property type="protein sequence ID" value="PRP74362.1"/>
    <property type="molecule type" value="Genomic_DNA"/>
</dbReference>
<name>A0A2P6MRN7_9EUKA</name>
<keyword evidence="2" id="KW-1185">Reference proteome</keyword>
<accession>A0A2P6MRN7</accession>
<reference evidence="1 2" key="1">
    <citation type="journal article" date="2018" name="Genome Biol. Evol.">
        <title>Multiple Roots of Fruiting Body Formation in Amoebozoa.</title>
        <authorList>
            <person name="Hillmann F."/>
            <person name="Forbes G."/>
            <person name="Novohradska S."/>
            <person name="Ferling I."/>
            <person name="Riege K."/>
            <person name="Groth M."/>
            <person name="Westermann M."/>
            <person name="Marz M."/>
            <person name="Spaller T."/>
            <person name="Winckler T."/>
            <person name="Schaap P."/>
            <person name="Glockner G."/>
        </authorList>
    </citation>
    <scope>NUCLEOTIDE SEQUENCE [LARGE SCALE GENOMIC DNA]</scope>
    <source>
        <strain evidence="1 2">Jena</strain>
    </source>
</reference>
<dbReference type="InParanoid" id="A0A2P6MRN7"/>